<feature type="compositionally biased region" description="Basic residues" evidence="7">
    <location>
        <begin position="711"/>
        <end position="727"/>
    </location>
</feature>
<dbReference type="Proteomes" id="UP000016924">
    <property type="component" value="Unassembled WGS sequence"/>
</dbReference>
<evidence type="ECO:0000256" key="2">
    <source>
        <dbReference type="ARBA" id="ARBA00022759"/>
    </source>
</evidence>
<feature type="compositionally biased region" description="Acidic residues" evidence="7">
    <location>
        <begin position="160"/>
        <end position="174"/>
    </location>
</feature>
<dbReference type="GO" id="GO:0043504">
    <property type="term" value="P:mitochondrial DNA repair"/>
    <property type="evidence" value="ECO:0007669"/>
    <property type="project" value="TreeGrafter"/>
</dbReference>
<feature type="region of interest" description="Disordered" evidence="7">
    <location>
        <begin position="700"/>
        <end position="788"/>
    </location>
</feature>
<gene>
    <name evidence="8" type="ORF">W97_07158</name>
</gene>
<keyword evidence="4" id="KW-0228">DNA excision</keyword>
<feature type="compositionally biased region" description="Acidic residues" evidence="7">
    <location>
        <begin position="738"/>
        <end position="755"/>
    </location>
</feature>
<dbReference type="OMA" id="PKMHYSE"/>
<dbReference type="GO" id="GO:0006289">
    <property type="term" value="P:nucleotide-excision repair"/>
    <property type="evidence" value="ECO:0007669"/>
    <property type="project" value="InterPro"/>
</dbReference>
<organism evidence="8 9">
    <name type="scientific">Coniosporium apollinis (strain CBS 100218)</name>
    <name type="common">Rock-inhabiting black yeast</name>
    <dbReference type="NCBI Taxonomy" id="1168221"/>
    <lineage>
        <taxon>Eukaryota</taxon>
        <taxon>Fungi</taxon>
        <taxon>Dikarya</taxon>
        <taxon>Ascomycota</taxon>
        <taxon>Pezizomycotina</taxon>
        <taxon>Dothideomycetes</taxon>
        <taxon>Dothideomycetes incertae sedis</taxon>
        <taxon>Coniosporium</taxon>
    </lineage>
</organism>
<evidence type="ECO:0000256" key="6">
    <source>
        <dbReference type="ARBA" id="ARBA00023204"/>
    </source>
</evidence>
<dbReference type="InterPro" id="IPR004601">
    <property type="entry name" value="UvdE"/>
</dbReference>
<dbReference type="GO" id="GO:0004519">
    <property type="term" value="F:endonuclease activity"/>
    <property type="evidence" value="ECO:0007669"/>
    <property type="project" value="UniProtKB-KW"/>
</dbReference>
<keyword evidence="2" id="KW-0255">Endonuclease</keyword>
<dbReference type="EMBL" id="JH767592">
    <property type="protein sequence ID" value="EON68011.1"/>
    <property type="molecule type" value="Genomic_DNA"/>
</dbReference>
<dbReference type="STRING" id="1168221.R7Z262"/>
<keyword evidence="6" id="KW-0234">DNA repair</keyword>
<dbReference type="FunFam" id="3.20.20.150:FF:000012">
    <property type="entry name" value="Related to UV-endonuclease UVE-1"/>
    <property type="match status" value="1"/>
</dbReference>
<keyword evidence="1" id="KW-0540">Nuclease</keyword>
<reference evidence="9" key="1">
    <citation type="submission" date="2012-06" db="EMBL/GenBank/DDBJ databases">
        <title>The genome sequence of Coniosporium apollinis CBS 100218.</title>
        <authorList>
            <consortium name="The Broad Institute Genome Sequencing Platform"/>
            <person name="Cuomo C."/>
            <person name="Gorbushina A."/>
            <person name="Noack S."/>
            <person name="Walker B."/>
            <person name="Young S.K."/>
            <person name="Zeng Q."/>
            <person name="Gargeya S."/>
            <person name="Fitzgerald M."/>
            <person name="Haas B."/>
            <person name="Abouelleil A."/>
            <person name="Alvarado L."/>
            <person name="Arachchi H.M."/>
            <person name="Berlin A.M."/>
            <person name="Chapman S.B."/>
            <person name="Goldberg J."/>
            <person name="Griggs A."/>
            <person name="Gujja S."/>
            <person name="Hansen M."/>
            <person name="Howarth C."/>
            <person name="Imamovic A."/>
            <person name="Larimer J."/>
            <person name="McCowan C."/>
            <person name="Montmayeur A."/>
            <person name="Murphy C."/>
            <person name="Neiman D."/>
            <person name="Pearson M."/>
            <person name="Priest M."/>
            <person name="Roberts A."/>
            <person name="Saif S."/>
            <person name="Shea T."/>
            <person name="Sisk P."/>
            <person name="Sykes S."/>
            <person name="Wortman J."/>
            <person name="Nusbaum C."/>
            <person name="Birren B."/>
        </authorList>
    </citation>
    <scope>NUCLEOTIDE SEQUENCE [LARGE SCALE GENOMIC DNA]</scope>
    <source>
        <strain evidence="9">CBS 100218</strain>
    </source>
</reference>
<dbReference type="SUPFAM" id="SSF51658">
    <property type="entry name" value="Xylose isomerase-like"/>
    <property type="match status" value="1"/>
</dbReference>
<keyword evidence="9" id="KW-1185">Reference proteome</keyword>
<evidence type="ECO:0000256" key="3">
    <source>
        <dbReference type="ARBA" id="ARBA00022763"/>
    </source>
</evidence>
<feature type="compositionally biased region" description="Basic and acidic residues" evidence="7">
    <location>
        <begin position="631"/>
        <end position="641"/>
    </location>
</feature>
<keyword evidence="5" id="KW-0378">Hydrolase</keyword>
<protein>
    <recommendedName>
        <fullName evidence="10">UV damage endonuclease UvdE</fullName>
    </recommendedName>
</protein>
<dbReference type="GO" id="GO:0016787">
    <property type="term" value="F:hydrolase activity"/>
    <property type="evidence" value="ECO:0007669"/>
    <property type="project" value="UniProtKB-KW"/>
</dbReference>
<evidence type="ECO:0008006" key="10">
    <source>
        <dbReference type="Google" id="ProtNLM"/>
    </source>
</evidence>
<dbReference type="PANTHER" id="PTHR31290:SF5">
    <property type="entry name" value="UV-DAMAGE ENDONUCLEASE"/>
    <property type="match status" value="1"/>
</dbReference>
<feature type="compositionally biased region" description="Low complexity" evidence="7">
    <location>
        <begin position="8"/>
        <end position="18"/>
    </location>
</feature>
<feature type="compositionally biased region" description="Low complexity" evidence="7">
    <location>
        <begin position="757"/>
        <end position="769"/>
    </location>
</feature>
<dbReference type="RefSeq" id="XP_007783328.1">
    <property type="nucleotide sequence ID" value="XM_007785138.1"/>
</dbReference>
<dbReference type="AlphaFoldDB" id="R7Z262"/>
<evidence type="ECO:0000313" key="8">
    <source>
        <dbReference type="EMBL" id="EON68011.1"/>
    </source>
</evidence>
<feature type="region of interest" description="Disordered" evidence="7">
    <location>
        <begin position="549"/>
        <end position="594"/>
    </location>
</feature>
<dbReference type="Gene3D" id="3.20.20.150">
    <property type="entry name" value="Divalent-metal-dependent TIM barrel enzymes"/>
    <property type="match status" value="1"/>
</dbReference>
<sequence>MPPKRKASAAGLAAPAPARTKRPIPLPTDAASAAPPPSMPPKRRASARAAAKINESTNPQQNEEILDAPDALRASPDSDIDMRITPGQVAKGDESDLSSLSEEPEPQPSPAKKKQRVAPAKQDKAKPQVNGAVQAANATTPKKAPTKASAKADEGMAGDPEAEDAENGEADEEELKQALSRPPPVNSDYLPLPWKGRIGYACLNTYLRFSTPPVFSSRTCRIASIIEHRHPLRDPSQPEHATKNRPDKEKPADVVRGQKYVEEIGLANARDLVKMLRWNERYGIRFMRLSSEMFPFASHDEYGYKLEPFAAEVLAEVGKVVAELGHRVTTHPGQFTQLGSPRKSVIEGAFRDLEYHDEMLSLLELPPQQNRDAVMIMHMGGVFGDKAATLDRFRENYAKLSPSIKARLVLENDDVSWSVHELLPVCEELNIPLVLDYHHHNIIFDKTQIREGTKDIMELYPRISKTWTRKNIKQKMHYSEPTPAAITPMQRRKHSPRVATLPPCAQDMDLMIEAKDKEQAVFELMRNFKLPGFDSFNDVIPHVRNDDNKAYAQQQSRPKKATPKKAKGKKKVKDDEDALSAAEDALEAEAEAAVESKPIPEEEVGMGGPEGRVYWPPGMEDWLRPKKREVTKKEKAPEPDGPKVMTPAIKRTAAAADLAESKGMKLTPAQKRARKAIAEIEAAGHSAAEAEEAAVKLEDADGSVNGAATPAKKKTKAAPAKERKKKEVKAAPTPSTSNEEEDASEPSGLSDEDDAVPVKPAAKATAGARKSGRAGKAKVSYAEPELTE</sequence>
<dbReference type="PANTHER" id="PTHR31290">
    <property type="entry name" value="UV-DAMAGE ENDONUCLEASE"/>
    <property type="match status" value="1"/>
</dbReference>
<dbReference type="InterPro" id="IPR036237">
    <property type="entry name" value="Xyl_isomerase-like_sf"/>
</dbReference>
<dbReference type="eggNOG" id="ENOG502QTMI">
    <property type="taxonomic scope" value="Eukaryota"/>
</dbReference>
<feature type="region of interest" description="Disordered" evidence="7">
    <location>
        <begin position="627"/>
        <end position="647"/>
    </location>
</feature>
<feature type="compositionally biased region" description="Polar residues" evidence="7">
    <location>
        <begin position="54"/>
        <end position="63"/>
    </location>
</feature>
<feature type="region of interest" description="Disordered" evidence="7">
    <location>
        <begin position="228"/>
        <end position="252"/>
    </location>
</feature>
<name>R7Z262_CONA1</name>
<feature type="region of interest" description="Disordered" evidence="7">
    <location>
        <begin position="1"/>
        <end position="187"/>
    </location>
</feature>
<feature type="compositionally biased region" description="Basic residues" evidence="7">
    <location>
        <begin position="557"/>
        <end position="571"/>
    </location>
</feature>
<evidence type="ECO:0000313" key="9">
    <source>
        <dbReference type="Proteomes" id="UP000016924"/>
    </source>
</evidence>
<dbReference type="GO" id="GO:0005739">
    <property type="term" value="C:mitochondrion"/>
    <property type="evidence" value="ECO:0007669"/>
    <property type="project" value="TreeGrafter"/>
</dbReference>
<keyword evidence="3" id="KW-0227">DNA damage</keyword>
<dbReference type="Pfam" id="PF03851">
    <property type="entry name" value="UvdE"/>
    <property type="match status" value="1"/>
</dbReference>
<evidence type="ECO:0000256" key="5">
    <source>
        <dbReference type="ARBA" id="ARBA00022801"/>
    </source>
</evidence>
<feature type="compositionally biased region" description="Low complexity" evidence="7">
    <location>
        <begin position="135"/>
        <end position="149"/>
    </location>
</feature>
<dbReference type="GO" id="GO:0005634">
    <property type="term" value="C:nucleus"/>
    <property type="evidence" value="ECO:0007669"/>
    <property type="project" value="TreeGrafter"/>
</dbReference>
<dbReference type="OrthoDB" id="541883at2759"/>
<dbReference type="GO" id="GO:0009411">
    <property type="term" value="P:response to UV"/>
    <property type="evidence" value="ECO:0007669"/>
    <property type="project" value="InterPro"/>
</dbReference>
<evidence type="ECO:0000256" key="4">
    <source>
        <dbReference type="ARBA" id="ARBA00022769"/>
    </source>
</evidence>
<accession>R7Z262</accession>
<dbReference type="HOGENOM" id="CLU_017168_1_1_1"/>
<evidence type="ECO:0000256" key="1">
    <source>
        <dbReference type="ARBA" id="ARBA00022722"/>
    </source>
</evidence>
<proteinExistence type="predicted"/>
<evidence type="ECO:0000256" key="7">
    <source>
        <dbReference type="SAM" id="MobiDB-lite"/>
    </source>
</evidence>
<feature type="region of interest" description="Disordered" evidence="7">
    <location>
        <begin position="601"/>
        <end position="620"/>
    </location>
</feature>
<dbReference type="NCBIfam" id="TIGR00629">
    <property type="entry name" value="uvde"/>
    <property type="match status" value="1"/>
</dbReference>
<dbReference type="GeneID" id="19904469"/>